<comment type="caution">
    <text evidence="2">The sequence shown here is derived from an EMBL/GenBank/DDBJ whole genome shotgun (WGS) entry which is preliminary data.</text>
</comment>
<dbReference type="EMBL" id="ABMABF030000014">
    <property type="protein sequence ID" value="EMJ5135837.1"/>
    <property type="molecule type" value="Genomic_DNA"/>
</dbReference>
<dbReference type="InterPro" id="IPR001387">
    <property type="entry name" value="Cro/C1-type_HTH"/>
</dbReference>
<name>A0AAI9DBP6_PROST</name>
<dbReference type="AlphaFoldDB" id="A0AAI9DBP6"/>
<dbReference type="GO" id="GO:0003677">
    <property type="term" value="F:DNA binding"/>
    <property type="evidence" value="ECO:0007669"/>
    <property type="project" value="InterPro"/>
</dbReference>
<gene>
    <name evidence="2" type="ORF">RG298_003609</name>
</gene>
<dbReference type="SUPFAM" id="SSF47413">
    <property type="entry name" value="lambda repressor-like DNA-binding domains"/>
    <property type="match status" value="1"/>
</dbReference>
<evidence type="ECO:0000259" key="1">
    <source>
        <dbReference type="PROSITE" id="PS50943"/>
    </source>
</evidence>
<sequence>MSFSLLISIFIKRNYQVKKAKKIEDVKLALAISIGEELQKLRKSRNLTGKVLAEKLGVSQQQISRYERGICRIDTDTLLYTLQLLGTSLTAFFLDVSLNLKEKNPGVYLDFSPFFESLGKGNQIPYFTSYPGHYFG</sequence>
<dbReference type="Gene3D" id="1.10.260.40">
    <property type="entry name" value="lambda repressor-like DNA-binding domains"/>
    <property type="match status" value="1"/>
</dbReference>
<reference evidence="2" key="1">
    <citation type="submission" date="2024-02" db="EMBL/GenBank/DDBJ databases">
        <authorList>
            <consortium name="Clinical and Environmental Microbiology Branch: Whole genome sequencing antimicrobial resistance pathogens in the healthcare setting"/>
        </authorList>
    </citation>
    <scope>NUCLEOTIDE SEQUENCE</scope>
    <source>
        <strain evidence="2">2021GO-0154</strain>
    </source>
</reference>
<dbReference type="InterPro" id="IPR010982">
    <property type="entry name" value="Lambda_DNA-bd_dom_sf"/>
</dbReference>
<dbReference type="CDD" id="cd00093">
    <property type="entry name" value="HTH_XRE"/>
    <property type="match status" value="1"/>
</dbReference>
<organism evidence="2">
    <name type="scientific">Providencia stuartii</name>
    <dbReference type="NCBI Taxonomy" id="588"/>
    <lineage>
        <taxon>Bacteria</taxon>
        <taxon>Pseudomonadati</taxon>
        <taxon>Pseudomonadota</taxon>
        <taxon>Gammaproteobacteria</taxon>
        <taxon>Enterobacterales</taxon>
        <taxon>Morganellaceae</taxon>
        <taxon>Providencia</taxon>
    </lineage>
</organism>
<feature type="domain" description="HTH cro/C1-type" evidence="1">
    <location>
        <begin position="38"/>
        <end position="92"/>
    </location>
</feature>
<dbReference type="Pfam" id="PF01381">
    <property type="entry name" value="HTH_3"/>
    <property type="match status" value="1"/>
</dbReference>
<evidence type="ECO:0000313" key="2">
    <source>
        <dbReference type="EMBL" id="EMJ5135837.1"/>
    </source>
</evidence>
<dbReference type="PROSITE" id="PS50943">
    <property type="entry name" value="HTH_CROC1"/>
    <property type="match status" value="1"/>
</dbReference>
<accession>A0AAI9DBP6</accession>
<proteinExistence type="predicted"/>
<protein>
    <submittedName>
        <fullName evidence="2">Helix-turn-helix domain-containing protein</fullName>
    </submittedName>
</protein>
<dbReference type="SMART" id="SM00530">
    <property type="entry name" value="HTH_XRE"/>
    <property type="match status" value="1"/>
</dbReference>